<organism evidence="4 5">
    <name type="scientific">Triparma strigata</name>
    <dbReference type="NCBI Taxonomy" id="1606541"/>
    <lineage>
        <taxon>Eukaryota</taxon>
        <taxon>Sar</taxon>
        <taxon>Stramenopiles</taxon>
        <taxon>Ochrophyta</taxon>
        <taxon>Bolidophyceae</taxon>
        <taxon>Parmales</taxon>
        <taxon>Triparmaceae</taxon>
        <taxon>Triparma</taxon>
    </lineage>
</organism>
<feature type="signal peptide" evidence="3">
    <location>
        <begin position="1"/>
        <end position="26"/>
    </location>
</feature>
<dbReference type="InterPro" id="IPR050481">
    <property type="entry name" value="UDP-glycosyltransf_plant"/>
</dbReference>
<protein>
    <submittedName>
        <fullName evidence="4">Uncharacterized protein</fullName>
    </submittedName>
</protein>
<evidence type="ECO:0000313" key="4">
    <source>
        <dbReference type="EMBL" id="GMH71307.1"/>
    </source>
</evidence>
<keyword evidence="5" id="KW-1185">Reference proteome</keyword>
<name>A0A9W7AFG1_9STRA</name>
<dbReference type="InterPro" id="IPR002213">
    <property type="entry name" value="UDP_glucos_trans"/>
</dbReference>
<evidence type="ECO:0000313" key="5">
    <source>
        <dbReference type="Proteomes" id="UP001165085"/>
    </source>
</evidence>
<dbReference type="Gene3D" id="3.40.50.2000">
    <property type="entry name" value="Glycogen Phosphorylase B"/>
    <property type="match status" value="3"/>
</dbReference>
<dbReference type="Proteomes" id="UP001165085">
    <property type="component" value="Unassembled WGS sequence"/>
</dbReference>
<dbReference type="GO" id="GO:0035251">
    <property type="term" value="F:UDP-glucosyltransferase activity"/>
    <property type="evidence" value="ECO:0007669"/>
    <property type="project" value="InterPro"/>
</dbReference>
<dbReference type="OrthoDB" id="5835829at2759"/>
<keyword evidence="2" id="KW-1133">Transmembrane helix</keyword>
<feature type="chain" id="PRO_5040910493" evidence="3">
    <location>
        <begin position="27"/>
        <end position="796"/>
    </location>
</feature>
<dbReference type="Pfam" id="PF00201">
    <property type="entry name" value="UDPGT"/>
    <property type="match status" value="1"/>
</dbReference>
<comment type="caution">
    <text evidence="4">The sequence shown here is derived from an EMBL/GenBank/DDBJ whole genome shotgun (WGS) entry which is preliminary data.</text>
</comment>
<evidence type="ECO:0000256" key="1">
    <source>
        <dbReference type="ARBA" id="ARBA00022679"/>
    </source>
</evidence>
<keyword evidence="3" id="KW-0732">Signal</keyword>
<dbReference type="EMBL" id="BRXY01000148">
    <property type="protein sequence ID" value="GMH71307.1"/>
    <property type="molecule type" value="Genomic_DNA"/>
</dbReference>
<keyword evidence="1" id="KW-0808">Transferase</keyword>
<evidence type="ECO:0000256" key="2">
    <source>
        <dbReference type="SAM" id="Phobius"/>
    </source>
</evidence>
<keyword evidence="2" id="KW-0812">Transmembrane</keyword>
<dbReference type="AlphaFoldDB" id="A0A9W7AFG1"/>
<gene>
    <name evidence="4" type="ORF">TrST_g3324</name>
</gene>
<sequence>MDSSSLVMQLIFISLLLATFPALTLAGSMATHIFVEGDEAMGTLRAVSNTQGSLYGARNGTRTPKHVGLVSLPFAGHFMPLLDLAFHLASLGDRVTIYSTDEAMDLLPEGMIRNQAIRECKRQNFHFRFENSGIGRQDPKHHDMLGSYLCDCLLTGSGPFPTTDEDKKFFRKMENGVIPDTLHNVNFMCTALAGKASGTEYLEFLAWLAGARHTLHSTQKEAAEKNRWGPGVDVGQPGEVTFRSNRRLFHLPNEQIEGSKSNSKSLLEEMKKFQSKSEYLKVLNKGQLTSGTYELSFPSPYPLPWKSVAFDPGERYSPPEHAQNLTKLSNSPSQYQSLITLFNDVYLPATMPFHERLKTLLTEDSVLLDVLVVDVATLGGHLLAESSKVPTIINSPTLLPMLSTSRFPSWGTSHKTGMGLWEACLNIIYPRLLSVGLTPPFLAYNRLRWSVGLDPIYTFNLDWAKAVAVNTVQGFDYPRNFGSNVYFSGWVGSGKREEMMLDEYSSGDTMNLLREWCGDAKTVFVQLGQMPQLSRHHAKTIMQGVSRARQTFSGLAQRACSKQYIDESGKDDCVRLQELSELKVVWIVPKQQLGAVPETPPKFFNVMSRGPGIGDQDYYTGGTKNGFSLSMSHCGLQAAQTSLVFSVPLICIPFFGDQPDVSARVQESGSGLEVPSKDMNAKAVGDAVVKVLLGLPASSAVGFNVDLQGLMSETGHVNAYAKSAHVAGSRLLEGGGSAFLAGLIEGVHSGEVSSFLEKRHVKYGFDGYFVLFGLVCLTSSVLSISFRMVEQKRKKA</sequence>
<keyword evidence="2" id="KW-0472">Membrane</keyword>
<dbReference type="PANTHER" id="PTHR48049">
    <property type="entry name" value="GLYCOSYLTRANSFERASE"/>
    <property type="match status" value="1"/>
</dbReference>
<reference evidence="5" key="1">
    <citation type="journal article" date="2023" name="Commun. Biol.">
        <title>Genome analysis of Parmales, the sister group of diatoms, reveals the evolutionary specialization of diatoms from phago-mixotrophs to photoautotrophs.</title>
        <authorList>
            <person name="Ban H."/>
            <person name="Sato S."/>
            <person name="Yoshikawa S."/>
            <person name="Yamada K."/>
            <person name="Nakamura Y."/>
            <person name="Ichinomiya M."/>
            <person name="Sato N."/>
            <person name="Blanc-Mathieu R."/>
            <person name="Endo H."/>
            <person name="Kuwata A."/>
            <person name="Ogata H."/>
        </authorList>
    </citation>
    <scope>NUCLEOTIDE SEQUENCE [LARGE SCALE GENOMIC DNA]</scope>
    <source>
        <strain evidence="5">NIES 3701</strain>
    </source>
</reference>
<evidence type="ECO:0000256" key="3">
    <source>
        <dbReference type="SAM" id="SignalP"/>
    </source>
</evidence>
<accession>A0A9W7AFG1</accession>
<dbReference type="PANTHER" id="PTHR48049:SF132">
    <property type="entry name" value="GLYCOSYLTRANSFERASE"/>
    <property type="match status" value="1"/>
</dbReference>
<dbReference type="SUPFAM" id="SSF53756">
    <property type="entry name" value="UDP-Glycosyltransferase/glycogen phosphorylase"/>
    <property type="match status" value="2"/>
</dbReference>
<proteinExistence type="predicted"/>
<feature type="transmembrane region" description="Helical" evidence="2">
    <location>
        <begin position="768"/>
        <end position="789"/>
    </location>
</feature>